<feature type="compositionally biased region" description="Polar residues" evidence="3">
    <location>
        <begin position="21"/>
        <end position="31"/>
    </location>
</feature>
<evidence type="ECO:0000313" key="6">
    <source>
        <dbReference type="Proteomes" id="UP000267027"/>
    </source>
</evidence>
<organism evidence="7">
    <name type="scientific">Angiostrongylus costaricensis</name>
    <name type="common">Nematode worm</name>
    <dbReference type="NCBI Taxonomy" id="334426"/>
    <lineage>
        <taxon>Eukaryota</taxon>
        <taxon>Metazoa</taxon>
        <taxon>Ecdysozoa</taxon>
        <taxon>Nematoda</taxon>
        <taxon>Chromadorea</taxon>
        <taxon>Rhabditida</taxon>
        <taxon>Rhabditina</taxon>
        <taxon>Rhabditomorpha</taxon>
        <taxon>Strongyloidea</taxon>
        <taxon>Metastrongylidae</taxon>
        <taxon>Angiostrongylus</taxon>
    </lineage>
</organism>
<protein>
    <submittedName>
        <fullName evidence="7">Histone acetyltransferase</fullName>
    </submittedName>
</protein>
<dbReference type="Pfam" id="PF00439">
    <property type="entry name" value="Bromodomain"/>
    <property type="match status" value="1"/>
</dbReference>
<feature type="region of interest" description="Disordered" evidence="3">
    <location>
        <begin position="121"/>
        <end position="152"/>
    </location>
</feature>
<evidence type="ECO:0000256" key="3">
    <source>
        <dbReference type="SAM" id="MobiDB-lite"/>
    </source>
</evidence>
<evidence type="ECO:0000259" key="4">
    <source>
        <dbReference type="PROSITE" id="PS50014"/>
    </source>
</evidence>
<dbReference type="SMART" id="SM00297">
    <property type="entry name" value="BROMO"/>
    <property type="match status" value="1"/>
</dbReference>
<evidence type="ECO:0000256" key="2">
    <source>
        <dbReference type="PROSITE-ProRule" id="PRU00035"/>
    </source>
</evidence>
<dbReference type="PROSITE" id="PS50014">
    <property type="entry name" value="BROMODOMAIN_2"/>
    <property type="match status" value="1"/>
</dbReference>
<feature type="compositionally biased region" description="Basic and acidic residues" evidence="3">
    <location>
        <begin position="124"/>
        <end position="136"/>
    </location>
</feature>
<dbReference type="WBParaSite" id="ACOC_0000407101-mRNA-1">
    <property type="protein sequence ID" value="ACOC_0000407101-mRNA-1"/>
    <property type="gene ID" value="ACOC_0000407101"/>
</dbReference>
<proteinExistence type="predicted"/>
<feature type="compositionally biased region" description="Basic and acidic residues" evidence="3">
    <location>
        <begin position="35"/>
        <end position="44"/>
    </location>
</feature>
<dbReference type="PRINTS" id="PR00503">
    <property type="entry name" value="BROMODOMAIN"/>
</dbReference>
<dbReference type="AlphaFoldDB" id="A0A0R3PI94"/>
<dbReference type="InterPro" id="IPR036427">
    <property type="entry name" value="Bromodomain-like_sf"/>
</dbReference>
<keyword evidence="1 2" id="KW-0103">Bromodomain</keyword>
<feature type="compositionally biased region" description="Polar residues" evidence="3">
    <location>
        <begin position="1"/>
        <end position="13"/>
    </location>
</feature>
<name>A0A0R3PI94_ANGCS</name>
<keyword evidence="6" id="KW-1185">Reference proteome</keyword>
<sequence>MDVVNASSRTAHSTPLRASLQEANTPEQQILHSHRPLDQHRESGAKSTRVSGGDRLWAPTSMAQANPRALQRFNRQQSSGNHGSAVGTPLVEVEAVDTDHVFGPISCSTSVSSSNGLPWNAAKSGHETKRPVDHQVEYPPSNSSRKTKATAKVLHSTTPARKEIVKRDSTPPPVEDTIFNGKLLRHYLRPMWEQIKWTKEAVPFRMPVDPNLPGFRNYNRIIEHPMHFLALKLGNELYKNASEFCDDMWLMVDNASIYNAKKSKVYEDCTKVNISPSGGSRTVKSCCGVANAYDVTDIEYEHTSQYDETGSKRYTACLGCFEDLPPDGISLSESPNSQSNMAPNDKFVQMKNNDLLTFSRLLMDRSRG</sequence>
<dbReference type="STRING" id="334426.A0A0R3PI94"/>
<reference evidence="7" key="1">
    <citation type="submission" date="2017-02" db="UniProtKB">
        <authorList>
            <consortium name="WormBaseParasite"/>
        </authorList>
    </citation>
    <scope>IDENTIFICATION</scope>
</reference>
<feature type="region of interest" description="Disordered" evidence="3">
    <location>
        <begin position="1"/>
        <end position="56"/>
    </location>
</feature>
<dbReference type="Proteomes" id="UP000267027">
    <property type="component" value="Unassembled WGS sequence"/>
</dbReference>
<evidence type="ECO:0000313" key="7">
    <source>
        <dbReference type="WBParaSite" id="ACOC_0000407101-mRNA-1"/>
    </source>
</evidence>
<gene>
    <name evidence="5" type="ORF">ACOC_LOCUS4072</name>
</gene>
<evidence type="ECO:0000313" key="5">
    <source>
        <dbReference type="EMBL" id="VDM55657.1"/>
    </source>
</evidence>
<feature type="domain" description="Bromo" evidence="4">
    <location>
        <begin position="196"/>
        <end position="266"/>
    </location>
</feature>
<dbReference type="Gene3D" id="1.20.920.10">
    <property type="entry name" value="Bromodomain-like"/>
    <property type="match status" value="1"/>
</dbReference>
<dbReference type="OrthoDB" id="899at2759"/>
<dbReference type="PANTHER" id="PTHR45926">
    <property type="entry name" value="OSJNBA0053K19.4 PROTEIN"/>
    <property type="match status" value="1"/>
</dbReference>
<evidence type="ECO:0000256" key="1">
    <source>
        <dbReference type="ARBA" id="ARBA00023117"/>
    </source>
</evidence>
<dbReference type="EMBL" id="UYYA01001905">
    <property type="protein sequence ID" value="VDM55657.1"/>
    <property type="molecule type" value="Genomic_DNA"/>
</dbReference>
<dbReference type="InterPro" id="IPR001487">
    <property type="entry name" value="Bromodomain"/>
</dbReference>
<reference evidence="5 6" key="2">
    <citation type="submission" date="2018-11" db="EMBL/GenBank/DDBJ databases">
        <authorList>
            <consortium name="Pathogen Informatics"/>
        </authorList>
    </citation>
    <scope>NUCLEOTIDE SEQUENCE [LARGE SCALE GENOMIC DNA]</scope>
    <source>
        <strain evidence="5 6">Costa Rica</strain>
    </source>
</reference>
<accession>A0A0R3PI94</accession>
<dbReference type="SUPFAM" id="SSF47370">
    <property type="entry name" value="Bromodomain"/>
    <property type="match status" value="1"/>
</dbReference>